<reference evidence="1 2" key="1">
    <citation type="submission" date="2024-04" db="EMBL/GenBank/DDBJ databases">
        <authorList>
            <person name="Waldvogel A.-M."/>
            <person name="Schoenle A."/>
        </authorList>
    </citation>
    <scope>NUCLEOTIDE SEQUENCE [LARGE SCALE GENOMIC DNA]</scope>
</reference>
<dbReference type="AlphaFoldDB" id="A0AAV2MG29"/>
<organism evidence="1 2">
    <name type="scientific">Knipowitschia caucasica</name>
    <name type="common">Caucasian dwarf goby</name>
    <name type="synonym">Pomatoschistus caucasicus</name>
    <dbReference type="NCBI Taxonomy" id="637954"/>
    <lineage>
        <taxon>Eukaryota</taxon>
        <taxon>Metazoa</taxon>
        <taxon>Chordata</taxon>
        <taxon>Craniata</taxon>
        <taxon>Vertebrata</taxon>
        <taxon>Euteleostomi</taxon>
        <taxon>Actinopterygii</taxon>
        <taxon>Neopterygii</taxon>
        <taxon>Teleostei</taxon>
        <taxon>Neoteleostei</taxon>
        <taxon>Acanthomorphata</taxon>
        <taxon>Gobiaria</taxon>
        <taxon>Gobiiformes</taxon>
        <taxon>Gobioidei</taxon>
        <taxon>Gobiidae</taxon>
        <taxon>Gobiinae</taxon>
        <taxon>Knipowitschia</taxon>
    </lineage>
</organism>
<gene>
    <name evidence="1" type="ORF">KC01_LOCUS38591</name>
</gene>
<name>A0AAV2MG29_KNICA</name>
<sequence length="80" mass="9226">MSLRPTQTQTLVHLLSYLMMKMQHSYSLPQSRVHEIVLSLSTLASQLKGPDSQHNREGLGQHTFFEEQLKWCGVFQTLLL</sequence>
<protein>
    <submittedName>
        <fullName evidence="1">Uncharacterized protein</fullName>
    </submittedName>
</protein>
<dbReference type="EMBL" id="OZ035829">
    <property type="protein sequence ID" value="CAL1612247.1"/>
    <property type="molecule type" value="Genomic_DNA"/>
</dbReference>
<dbReference type="Proteomes" id="UP001497482">
    <property type="component" value="Chromosome 7"/>
</dbReference>
<accession>A0AAV2MG29</accession>
<evidence type="ECO:0000313" key="2">
    <source>
        <dbReference type="Proteomes" id="UP001497482"/>
    </source>
</evidence>
<proteinExistence type="predicted"/>
<keyword evidence="2" id="KW-1185">Reference proteome</keyword>
<evidence type="ECO:0000313" key="1">
    <source>
        <dbReference type="EMBL" id="CAL1612247.1"/>
    </source>
</evidence>